<sequence length="551" mass="58437">MDLVKQAFLRRKSPQLLLSEAEGGEHGPMHKHLSAFDLIAFGVGATIGSGIFALTGTAAAGQAVAEQSIMSTPLLNFIMGSTLGREGAGPAIVVSFIIAAIACGLAALCYAELASMIPVSGSAYTFAYASLGEGIAWIIGWDLILEYAVGNVAVAVSWSDHFLHLYHGLTGQGLPLWLTSDLATALKRKAEMASSAQSVLYSNFDLPTLWGQPIAINLPALLIVALVTYVLVVGIKESARANSIAVAIKVLVVLFFIGYGAFLVKPENWVPFAPNGLVGIMGGAAIVFFSFIGFDAVSSTAEETKNPQRDMPIGMIGSLIICTLLYAGVSLVLTGIMPYKSYANDAAPVATALAHGGSAWAHLVVAVGALAGMTSVLLVFQLGQPRIFMAMARDRLLPDFFARLHPRYRTPFIPTILTGLLVGVSSLLIDIGQAAELTNIGTLAAFIIVCGGVMVLRKTEPDHPRAFKCPLVPAVPLAGIVACLILMLSLPLITWVRFIGWMALGFAIYFMYGLRRTSRLAYSRSLAGGEPESKESKDSKDLKDSKDSRDS</sequence>
<name>A0A8J7PBU6_9BACT</name>
<feature type="transmembrane region" description="Helical" evidence="7">
    <location>
        <begin position="91"/>
        <end position="111"/>
    </location>
</feature>
<dbReference type="InterPro" id="IPR002293">
    <property type="entry name" value="AA/rel_permease1"/>
</dbReference>
<feature type="transmembrane region" description="Helical" evidence="7">
    <location>
        <begin position="315"/>
        <end position="339"/>
    </location>
</feature>
<keyword evidence="2" id="KW-0813">Transport</keyword>
<keyword evidence="5 7" id="KW-0472">Membrane</keyword>
<dbReference type="AlphaFoldDB" id="A0A8J7PBU6"/>
<feature type="transmembrane region" description="Helical" evidence="7">
    <location>
        <begin position="38"/>
        <end position="65"/>
    </location>
</feature>
<reference evidence="8" key="1">
    <citation type="submission" date="2021-02" db="EMBL/GenBank/DDBJ databases">
        <title>Genome-Resolved Metagenomics of a Microbial Community Performing Photosynthetic Biological Nutrient Removal.</title>
        <authorList>
            <person name="Mcdaniel E.A."/>
        </authorList>
    </citation>
    <scope>NUCLEOTIDE SEQUENCE</scope>
    <source>
        <strain evidence="8">UWPOB_OBS1</strain>
    </source>
</reference>
<feature type="region of interest" description="Disordered" evidence="6">
    <location>
        <begin position="526"/>
        <end position="551"/>
    </location>
</feature>
<evidence type="ECO:0000313" key="8">
    <source>
        <dbReference type="EMBL" id="MBN8659921.1"/>
    </source>
</evidence>
<dbReference type="PIRSF" id="PIRSF006060">
    <property type="entry name" value="AA_transporter"/>
    <property type="match status" value="1"/>
</dbReference>
<evidence type="ECO:0000256" key="4">
    <source>
        <dbReference type="ARBA" id="ARBA00022989"/>
    </source>
</evidence>
<feature type="transmembrane region" description="Helical" evidence="7">
    <location>
        <begin position="123"/>
        <end position="144"/>
    </location>
</feature>
<feature type="transmembrane region" description="Helical" evidence="7">
    <location>
        <begin position="359"/>
        <end position="383"/>
    </location>
</feature>
<feature type="transmembrane region" description="Helical" evidence="7">
    <location>
        <begin position="469"/>
        <end position="489"/>
    </location>
</feature>
<proteinExistence type="predicted"/>
<organism evidence="8 9">
    <name type="scientific">Candidatus Obscuribacter phosphatis</name>
    <dbReference type="NCBI Taxonomy" id="1906157"/>
    <lineage>
        <taxon>Bacteria</taxon>
        <taxon>Bacillati</taxon>
        <taxon>Candidatus Melainabacteria</taxon>
        <taxon>Candidatus Obscuribacterales</taxon>
        <taxon>Candidatus Obscuribacteraceae</taxon>
        <taxon>Candidatus Obscuribacter</taxon>
    </lineage>
</organism>
<feature type="transmembrane region" description="Helical" evidence="7">
    <location>
        <begin position="214"/>
        <end position="232"/>
    </location>
</feature>
<dbReference type="Gene3D" id="1.20.1740.10">
    <property type="entry name" value="Amino acid/polyamine transporter I"/>
    <property type="match status" value="1"/>
</dbReference>
<feature type="transmembrane region" description="Helical" evidence="7">
    <location>
        <begin position="495"/>
        <end position="514"/>
    </location>
</feature>
<feature type="transmembrane region" description="Helical" evidence="7">
    <location>
        <begin position="276"/>
        <end position="294"/>
    </location>
</feature>
<gene>
    <name evidence="8" type="ORF">J0M35_06130</name>
</gene>
<evidence type="ECO:0000256" key="7">
    <source>
        <dbReference type="SAM" id="Phobius"/>
    </source>
</evidence>
<comment type="subcellular location">
    <subcellularLocation>
        <location evidence="1">Membrane</location>
        <topology evidence="1">Multi-pass membrane protein</topology>
    </subcellularLocation>
</comment>
<evidence type="ECO:0000256" key="6">
    <source>
        <dbReference type="SAM" id="MobiDB-lite"/>
    </source>
</evidence>
<evidence type="ECO:0000256" key="5">
    <source>
        <dbReference type="ARBA" id="ARBA00023136"/>
    </source>
</evidence>
<dbReference type="EMBL" id="JAFLCK010000006">
    <property type="protein sequence ID" value="MBN8659921.1"/>
    <property type="molecule type" value="Genomic_DNA"/>
</dbReference>
<keyword evidence="4 7" id="KW-1133">Transmembrane helix</keyword>
<keyword evidence="3 7" id="KW-0812">Transmembrane</keyword>
<dbReference type="PANTHER" id="PTHR43243:SF4">
    <property type="entry name" value="CATIONIC AMINO ACID TRANSPORTER 4"/>
    <property type="match status" value="1"/>
</dbReference>
<dbReference type="GO" id="GO:0016020">
    <property type="term" value="C:membrane"/>
    <property type="evidence" value="ECO:0007669"/>
    <property type="project" value="UniProtKB-SubCell"/>
</dbReference>
<feature type="compositionally biased region" description="Basic and acidic residues" evidence="6">
    <location>
        <begin position="531"/>
        <end position="551"/>
    </location>
</feature>
<evidence type="ECO:0000313" key="9">
    <source>
        <dbReference type="Proteomes" id="UP000664277"/>
    </source>
</evidence>
<dbReference type="Proteomes" id="UP000664277">
    <property type="component" value="Unassembled WGS sequence"/>
</dbReference>
<dbReference type="Pfam" id="PF13520">
    <property type="entry name" value="AA_permease_2"/>
    <property type="match status" value="1"/>
</dbReference>
<dbReference type="GO" id="GO:0015171">
    <property type="term" value="F:amino acid transmembrane transporter activity"/>
    <property type="evidence" value="ECO:0007669"/>
    <property type="project" value="TreeGrafter"/>
</dbReference>
<evidence type="ECO:0000256" key="3">
    <source>
        <dbReference type="ARBA" id="ARBA00022692"/>
    </source>
</evidence>
<dbReference type="PANTHER" id="PTHR43243">
    <property type="entry name" value="INNER MEMBRANE TRANSPORTER YGJI-RELATED"/>
    <property type="match status" value="1"/>
</dbReference>
<evidence type="ECO:0000256" key="2">
    <source>
        <dbReference type="ARBA" id="ARBA00022448"/>
    </source>
</evidence>
<feature type="transmembrane region" description="Helical" evidence="7">
    <location>
        <begin position="437"/>
        <end position="457"/>
    </location>
</feature>
<comment type="caution">
    <text evidence="8">The sequence shown here is derived from an EMBL/GenBank/DDBJ whole genome shotgun (WGS) entry which is preliminary data.</text>
</comment>
<accession>A0A8J7PBU6</accession>
<feature type="transmembrane region" description="Helical" evidence="7">
    <location>
        <begin position="244"/>
        <end position="264"/>
    </location>
</feature>
<protein>
    <submittedName>
        <fullName evidence="8">Amino acid permease</fullName>
    </submittedName>
</protein>
<feature type="transmembrane region" description="Helical" evidence="7">
    <location>
        <begin position="412"/>
        <end position="431"/>
    </location>
</feature>
<evidence type="ECO:0000256" key="1">
    <source>
        <dbReference type="ARBA" id="ARBA00004141"/>
    </source>
</evidence>